<reference evidence="1 2" key="1">
    <citation type="submission" date="2021-03" db="EMBL/GenBank/DDBJ databases">
        <title>Human Oral Microbial Genomes.</title>
        <authorList>
            <person name="Johnston C.D."/>
            <person name="Chen T."/>
            <person name="Dewhirst F.E."/>
        </authorList>
    </citation>
    <scope>NUCLEOTIDE SEQUENCE [LARGE SCALE GENOMIC DNA]</scope>
    <source>
        <strain evidence="1 2">DSMZ 100122</strain>
    </source>
</reference>
<name>A0ABX7Y521_9ACTN</name>
<accession>A0ABX7Y521</accession>
<proteinExistence type="predicted"/>
<sequence length="98" mass="10942">MCQTTTPQEPAGVPEGQTFDSYPEFLRAIGPGMRLCTSDFTGWAEIAEVRDHSVLAVRDSDQRKVEVPQEALLDIRGGHCVRVDRVRATIDKQGWERG</sequence>
<keyword evidence="2" id="KW-1185">Reference proteome</keyword>
<gene>
    <name evidence="1" type="ORF">J5A65_00675</name>
</gene>
<dbReference type="EMBL" id="CP072384">
    <property type="protein sequence ID" value="QUC08304.1"/>
    <property type="molecule type" value="Genomic_DNA"/>
</dbReference>
<dbReference type="RefSeq" id="WP_212324016.1">
    <property type="nucleotide sequence ID" value="NZ_AP024463.1"/>
</dbReference>
<evidence type="ECO:0000313" key="2">
    <source>
        <dbReference type="Proteomes" id="UP000678513"/>
    </source>
</evidence>
<evidence type="ECO:0000313" key="1">
    <source>
        <dbReference type="EMBL" id="QUC08304.1"/>
    </source>
</evidence>
<organism evidence="1 2">
    <name type="scientific">Arachnia rubra</name>
    <dbReference type="NCBI Taxonomy" id="1547448"/>
    <lineage>
        <taxon>Bacteria</taxon>
        <taxon>Bacillati</taxon>
        <taxon>Actinomycetota</taxon>
        <taxon>Actinomycetes</taxon>
        <taxon>Propionibacteriales</taxon>
        <taxon>Propionibacteriaceae</taxon>
        <taxon>Arachnia</taxon>
    </lineage>
</organism>
<dbReference type="Proteomes" id="UP000678513">
    <property type="component" value="Chromosome"/>
</dbReference>
<protein>
    <submittedName>
        <fullName evidence="1">Uncharacterized protein</fullName>
    </submittedName>
</protein>